<dbReference type="AlphaFoldDB" id="A0A8E2E9R9"/>
<evidence type="ECO:0000313" key="3">
    <source>
        <dbReference type="Proteomes" id="UP000250266"/>
    </source>
</evidence>
<organism evidence="2 3">
    <name type="scientific">Lepidopterella palustris CBS 459.81</name>
    <dbReference type="NCBI Taxonomy" id="1314670"/>
    <lineage>
        <taxon>Eukaryota</taxon>
        <taxon>Fungi</taxon>
        <taxon>Dikarya</taxon>
        <taxon>Ascomycota</taxon>
        <taxon>Pezizomycotina</taxon>
        <taxon>Dothideomycetes</taxon>
        <taxon>Pleosporomycetidae</taxon>
        <taxon>Mytilinidiales</taxon>
        <taxon>Argynnaceae</taxon>
        <taxon>Lepidopterella</taxon>
    </lineage>
</organism>
<evidence type="ECO:0000313" key="2">
    <source>
        <dbReference type="EMBL" id="OCK79947.1"/>
    </source>
</evidence>
<protein>
    <submittedName>
        <fullName evidence="2">Uncharacterized protein</fullName>
    </submittedName>
</protein>
<evidence type="ECO:0000256" key="1">
    <source>
        <dbReference type="SAM" id="MobiDB-lite"/>
    </source>
</evidence>
<feature type="compositionally biased region" description="Basic and acidic residues" evidence="1">
    <location>
        <begin position="57"/>
        <end position="87"/>
    </location>
</feature>
<gene>
    <name evidence="2" type="ORF">K432DRAFT_382641</name>
</gene>
<sequence length="107" mass="12589">MCFFTTTPTYSVHHGVTDPPLHRSRYSAHPPPGVVRLPRGSSHSYREYNRYRSNSHLLHEPPRLEYENNQSRIEHHTPRSSEQRVEFAKGSQPSVDQYRKSVTYVRQ</sequence>
<dbReference type="Proteomes" id="UP000250266">
    <property type="component" value="Unassembled WGS sequence"/>
</dbReference>
<keyword evidence="3" id="KW-1185">Reference proteome</keyword>
<name>A0A8E2E9R9_9PEZI</name>
<feature type="region of interest" description="Disordered" evidence="1">
    <location>
        <begin position="13"/>
        <end position="107"/>
    </location>
</feature>
<reference evidence="2 3" key="1">
    <citation type="journal article" date="2016" name="Nat. Commun.">
        <title>Ectomycorrhizal ecology is imprinted in the genome of the dominant symbiotic fungus Cenococcum geophilum.</title>
        <authorList>
            <consortium name="DOE Joint Genome Institute"/>
            <person name="Peter M."/>
            <person name="Kohler A."/>
            <person name="Ohm R.A."/>
            <person name="Kuo A."/>
            <person name="Krutzmann J."/>
            <person name="Morin E."/>
            <person name="Arend M."/>
            <person name="Barry K.W."/>
            <person name="Binder M."/>
            <person name="Choi C."/>
            <person name="Clum A."/>
            <person name="Copeland A."/>
            <person name="Grisel N."/>
            <person name="Haridas S."/>
            <person name="Kipfer T."/>
            <person name="LaButti K."/>
            <person name="Lindquist E."/>
            <person name="Lipzen A."/>
            <person name="Maire R."/>
            <person name="Meier B."/>
            <person name="Mihaltcheva S."/>
            <person name="Molinier V."/>
            <person name="Murat C."/>
            <person name="Poggeler S."/>
            <person name="Quandt C.A."/>
            <person name="Sperisen C."/>
            <person name="Tritt A."/>
            <person name="Tisserant E."/>
            <person name="Crous P.W."/>
            <person name="Henrissat B."/>
            <person name="Nehls U."/>
            <person name="Egli S."/>
            <person name="Spatafora J.W."/>
            <person name="Grigoriev I.V."/>
            <person name="Martin F.M."/>
        </authorList>
    </citation>
    <scope>NUCLEOTIDE SEQUENCE [LARGE SCALE GENOMIC DNA]</scope>
    <source>
        <strain evidence="2 3">CBS 459.81</strain>
    </source>
</reference>
<proteinExistence type="predicted"/>
<dbReference type="OrthoDB" id="3781412at2759"/>
<accession>A0A8E2E9R9</accession>
<dbReference type="EMBL" id="KV744981">
    <property type="protein sequence ID" value="OCK79947.1"/>
    <property type="molecule type" value="Genomic_DNA"/>
</dbReference>